<accession>A0AAN7KE82</accession>
<evidence type="ECO:0000313" key="2">
    <source>
        <dbReference type="Proteomes" id="UP001346149"/>
    </source>
</evidence>
<keyword evidence="2" id="KW-1185">Reference proteome</keyword>
<evidence type="ECO:0000313" key="1">
    <source>
        <dbReference type="EMBL" id="KAK4762848.1"/>
    </source>
</evidence>
<comment type="caution">
    <text evidence="1">The sequence shown here is derived from an EMBL/GenBank/DDBJ whole genome shotgun (WGS) entry which is preliminary data.</text>
</comment>
<name>A0AAN7KE82_TRANT</name>
<organism evidence="1 2">
    <name type="scientific">Trapa natans</name>
    <name type="common">Water chestnut</name>
    <dbReference type="NCBI Taxonomy" id="22666"/>
    <lineage>
        <taxon>Eukaryota</taxon>
        <taxon>Viridiplantae</taxon>
        <taxon>Streptophyta</taxon>
        <taxon>Embryophyta</taxon>
        <taxon>Tracheophyta</taxon>
        <taxon>Spermatophyta</taxon>
        <taxon>Magnoliopsida</taxon>
        <taxon>eudicotyledons</taxon>
        <taxon>Gunneridae</taxon>
        <taxon>Pentapetalae</taxon>
        <taxon>rosids</taxon>
        <taxon>malvids</taxon>
        <taxon>Myrtales</taxon>
        <taxon>Lythraceae</taxon>
        <taxon>Trapa</taxon>
    </lineage>
</organism>
<dbReference type="Proteomes" id="UP001346149">
    <property type="component" value="Unassembled WGS sequence"/>
</dbReference>
<protein>
    <submittedName>
        <fullName evidence="1">Uncharacterized protein</fullName>
    </submittedName>
</protein>
<sequence length="85" mass="9831">MPSLRKDATRLQAENQKLIPMRADFDALSAKSCMRPGSKFYSSTEQFLPSWRALEFEKKAHEEQAEQKDAVEKNLISMARELEKL</sequence>
<dbReference type="AlphaFoldDB" id="A0AAN7KE82"/>
<proteinExistence type="predicted"/>
<reference evidence="1 2" key="1">
    <citation type="journal article" date="2023" name="Hortic Res">
        <title>Pangenome of water caltrop reveals structural variations and asymmetric subgenome divergence after allopolyploidization.</title>
        <authorList>
            <person name="Zhang X."/>
            <person name="Chen Y."/>
            <person name="Wang L."/>
            <person name="Yuan Y."/>
            <person name="Fang M."/>
            <person name="Shi L."/>
            <person name="Lu R."/>
            <person name="Comes H.P."/>
            <person name="Ma Y."/>
            <person name="Chen Y."/>
            <person name="Huang G."/>
            <person name="Zhou Y."/>
            <person name="Zheng Z."/>
            <person name="Qiu Y."/>
        </authorList>
    </citation>
    <scope>NUCLEOTIDE SEQUENCE [LARGE SCALE GENOMIC DNA]</scope>
    <source>
        <strain evidence="1">F231</strain>
    </source>
</reference>
<gene>
    <name evidence="1" type="ORF">SAY86_008616</name>
</gene>
<dbReference type="EMBL" id="JAXQNO010000024">
    <property type="protein sequence ID" value="KAK4762848.1"/>
    <property type="molecule type" value="Genomic_DNA"/>
</dbReference>